<feature type="signal peptide" evidence="1">
    <location>
        <begin position="1"/>
        <end position="21"/>
    </location>
</feature>
<dbReference type="Pfam" id="PF13360">
    <property type="entry name" value="PQQ_2"/>
    <property type="match status" value="1"/>
</dbReference>
<reference evidence="3 4" key="1">
    <citation type="journal article" date="2021" name="Microbiol. Spectr.">
        <title>A Single Bacterium Capable of Oxidation and Reduction of Iron at Circumneutral pH.</title>
        <authorList>
            <person name="Kato S."/>
            <person name="Ohkuma M."/>
        </authorList>
    </citation>
    <scope>NUCLEOTIDE SEQUENCE [LARGE SCALE GENOMIC DNA]</scope>
    <source>
        <strain evidence="3 4">MIZ03</strain>
    </source>
</reference>
<sequence length="745" mass="77247">MLVVLTRWLTCALLLFVSACGGGGGGGSGAPSVAGLKFAPPQLVATTPVGTSAVVSVTATMDTSVITGALYVGVVDPGGMFTDVFDINPISNTVATVSFHTNTTTMVPGVHNGTLMVYLCKDYYCNSQYNGSPVSLPYSITVTASPTAVTLNPSSISLSTDIGVPVQAVLSGQVGFEAGAAPQFAVQDSAGIFNPTVSATLNSGSSYQFTITMGAVNVPGTYSGMVRLSVCTAVCNGLNEVSGSPVQIPYTVVVSAPVTPALTLNPSSISLTTSAGAPVQTVLSGLVGSQAGAAPQFAAQDSAGLFNPTVNATLISGSNYQFTITMGGANTPSTPGTYSGTVNLSVCATVCNGFNGVSGSPVKIPYTLTITAPVLLQPVLTASGLPEWETYQGNAAHTGFLPVTLNAGVFSARWSRDFGVPLSPATVANGKVFVSTPVYFGAATLYALSETNGSQVWAHNFGSVPALNPPATYGGRVFVATSGHADTFMWSFNADDGTQLFKAPFNAQWEHYLAPTLLDGDACFDGGYYGGMYCMYASSGATKWSVSLGQYDQWTPALDHTYAFAYTGGTFSAINRSNGTVAFSVADPAFNWNGYSINAAPVIASNNSVLVVNGTGKANHVIRYSISGRSESWRVGGNFLNDPVVAAGKFYLSNQSVNQLEARDEPTGTLQWAWQPPLGETVSSNNLILVNNLVFVGTSDATYAVDLTTHQTVWRVARSGTLALSSNRVLYIVSTAGRIDAYNLF</sequence>
<keyword evidence="1" id="KW-0732">Signal</keyword>
<dbReference type="EMBL" id="AP024238">
    <property type="protein sequence ID" value="BCO29814.1"/>
    <property type="molecule type" value="Genomic_DNA"/>
</dbReference>
<dbReference type="Gene3D" id="2.130.10.10">
    <property type="entry name" value="YVTN repeat-like/Quinoprotein amine dehydrogenase"/>
    <property type="match status" value="1"/>
</dbReference>
<dbReference type="PANTHER" id="PTHR34512:SF30">
    <property type="entry name" value="OUTER MEMBRANE PROTEIN ASSEMBLY FACTOR BAMB"/>
    <property type="match status" value="1"/>
</dbReference>
<keyword evidence="4" id="KW-1185">Reference proteome</keyword>
<dbReference type="InterPro" id="IPR018391">
    <property type="entry name" value="PQQ_b-propeller_rpt"/>
</dbReference>
<organism evidence="3 4">
    <name type="scientific">Rhodoferax lithotrophicus</name>
    <dbReference type="NCBI Taxonomy" id="2798804"/>
    <lineage>
        <taxon>Bacteria</taxon>
        <taxon>Pseudomonadati</taxon>
        <taxon>Pseudomonadota</taxon>
        <taxon>Betaproteobacteria</taxon>
        <taxon>Burkholderiales</taxon>
        <taxon>Comamonadaceae</taxon>
        <taxon>Rhodoferax</taxon>
    </lineage>
</organism>
<dbReference type="InterPro" id="IPR002372">
    <property type="entry name" value="PQQ_rpt_dom"/>
</dbReference>
<dbReference type="InterPro" id="IPR015943">
    <property type="entry name" value="WD40/YVTN_repeat-like_dom_sf"/>
</dbReference>
<feature type="chain" id="PRO_5047199598" evidence="1">
    <location>
        <begin position="22"/>
        <end position="745"/>
    </location>
</feature>
<accession>A0ABM7MUE1</accession>
<dbReference type="PROSITE" id="PS51257">
    <property type="entry name" value="PROKAR_LIPOPROTEIN"/>
    <property type="match status" value="1"/>
</dbReference>
<dbReference type="RefSeq" id="WP_223906173.1">
    <property type="nucleotide sequence ID" value="NZ_AP024238.1"/>
</dbReference>
<dbReference type="SUPFAM" id="SSF50998">
    <property type="entry name" value="Quinoprotein alcohol dehydrogenase-like"/>
    <property type="match status" value="2"/>
</dbReference>
<evidence type="ECO:0000256" key="1">
    <source>
        <dbReference type="SAM" id="SignalP"/>
    </source>
</evidence>
<protein>
    <submittedName>
        <fullName evidence="3">Outer membrane protein assembly factor BamB</fullName>
    </submittedName>
</protein>
<feature type="domain" description="Pyrrolo-quinoline quinone repeat" evidence="2">
    <location>
        <begin position="414"/>
        <end position="673"/>
    </location>
</feature>
<evidence type="ECO:0000313" key="4">
    <source>
        <dbReference type="Proteomes" id="UP000824366"/>
    </source>
</evidence>
<dbReference type="InterPro" id="IPR011047">
    <property type="entry name" value="Quinoprotein_ADH-like_sf"/>
</dbReference>
<evidence type="ECO:0000259" key="2">
    <source>
        <dbReference type="Pfam" id="PF13360"/>
    </source>
</evidence>
<evidence type="ECO:0000313" key="3">
    <source>
        <dbReference type="EMBL" id="BCO29814.1"/>
    </source>
</evidence>
<gene>
    <name evidence="3" type="ORF">MIZ03_4738</name>
</gene>
<proteinExistence type="predicted"/>
<dbReference type="SMART" id="SM00564">
    <property type="entry name" value="PQQ"/>
    <property type="match status" value="4"/>
</dbReference>
<dbReference type="PANTHER" id="PTHR34512">
    <property type="entry name" value="CELL SURFACE PROTEIN"/>
    <property type="match status" value="1"/>
</dbReference>
<name>A0ABM7MUE1_9BURK</name>
<dbReference type="Proteomes" id="UP000824366">
    <property type="component" value="Chromosome"/>
</dbReference>